<evidence type="ECO:0000259" key="2">
    <source>
        <dbReference type="Pfam" id="PF09359"/>
    </source>
</evidence>
<dbReference type="RefSeq" id="WP_084136545.1">
    <property type="nucleotide sequence ID" value="NZ_AXCZ01000047.1"/>
</dbReference>
<dbReference type="GO" id="GO:0006799">
    <property type="term" value="P:polyphosphate biosynthetic process"/>
    <property type="evidence" value="ECO:0007669"/>
    <property type="project" value="UniProtKB-ARBA"/>
</dbReference>
<dbReference type="EMBL" id="AXCZ01000047">
    <property type="protein sequence ID" value="KGM13368.1"/>
    <property type="molecule type" value="Genomic_DNA"/>
</dbReference>
<reference evidence="3 4" key="1">
    <citation type="submission" date="2013-08" db="EMBL/GenBank/DDBJ databases">
        <title>Genome sequencing of Cellulomonas bogoriensis 69B4.</title>
        <authorList>
            <person name="Chen F."/>
            <person name="Li Y."/>
            <person name="Wang G."/>
        </authorList>
    </citation>
    <scope>NUCLEOTIDE SEQUENCE [LARGE SCALE GENOMIC DNA]</scope>
    <source>
        <strain evidence="3 4">69B4</strain>
    </source>
</reference>
<accession>A0A0A0BYA3</accession>
<dbReference type="InterPro" id="IPR042267">
    <property type="entry name" value="VTC_sf"/>
</dbReference>
<feature type="compositionally biased region" description="Basic and acidic residues" evidence="1">
    <location>
        <begin position="265"/>
        <end position="278"/>
    </location>
</feature>
<name>A0A0A0BYA3_9CELL</name>
<organism evidence="3 4">
    <name type="scientific">Cellulomonas bogoriensis 69B4 = DSM 16987</name>
    <dbReference type="NCBI Taxonomy" id="1386082"/>
    <lineage>
        <taxon>Bacteria</taxon>
        <taxon>Bacillati</taxon>
        <taxon>Actinomycetota</taxon>
        <taxon>Actinomycetes</taxon>
        <taxon>Micrococcales</taxon>
        <taxon>Cellulomonadaceae</taxon>
        <taxon>Cellulomonas</taxon>
    </lineage>
</organism>
<feature type="region of interest" description="Disordered" evidence="1">
    <location>
        <begin position="256"/>
        <end position="287"/>
    </location>
</feature>
<feature type="domain" description="VTC" evidence="2">
    <location>
        <begin position="40"/>
        <end position="245"/>
    </location>
</feature>
<dbReference type="InterPro" id="IPR018966">
    <property type="entry name" value="VTC_domain"/>
</dbReference>
<feature type="compositionally biased region" description="Polar residues" evidence="1">
    <location>
        <begin position="1"/>
        <end position="14"/>
    </location>
</feature>
<gene>
    <name evidence="3" type="ORF">N869_14530</name>
</gene>
<evidence type="ECO:0000313" key="4">
    <source>
        <dbReference type="Proteomes" id="UP000054314"/>
    </source>
</evidence>
<comment type="caution">
    <text evidence="3">The sequence shown here is derived from an EMBL/GenBank/DDBJ whole genome shotgun (WGS) entry which is preliminary data.</text>
</comment>
<dbReference type="OrthoDB" id="148766at2"/>
<dbReference type="CDD" id="cd07750">
    <property type="entry name" value="PolyPPase_VTC_like"/>
    <property type="match status" value="1"/>
</dbReference>
<evidence type="ECO:0000256" key="1">
    <source>
        <dbReference type="SAM" id="MobiDB-lite"/>
    </source>
</evidence>
<feature type="region of interest" description="Disordered" evidence="1">
    <location>
        <begin position="1"/>
        <end position="21"/>
    </location>
</feature>
<protein>
    <submittedName>
        <fullName evidence="3">Molecular chaperone</fullName>
    </submittedName>
</protein>
<dbReference type="SUPFAM" id="SSF55154">
    <property type="entry name" value="CYTH-like phosphatases"/>
    <property type="match status" value="1"/>
</dbReference>
<dbReference type="Proteomes" id="UP000054314">
    <property type="component" value="Unassembled WGS sequence"/>
</dbReference>
<keyword evidence="4" id="KW-1185">Reference proteome</keyword>
<dbReference type="Pfam" id="PF09359">
    <property type="entry name" value="VTC"/>
    <property type="match status" value="1"/>
</dbReference>
<dbReference type="AlphaFoldDB" id="A0A0A0BYA3"/>
<sequence>MTALATATTPSTGRPPTDPVGDLVPISLQELVDRASLQTRVDRKYVVPADAVDDLLRDAADQVQVLQIGELRTFAYESVYFDTPDLLAYRLAAHRRRRRFKIRTRTYLDSAQCFLEVKTRGTRGSTVKDRLAYDPDQAADITPGRWYVENVLSGATIPGTNTLELRPTLVTRYLRTTLFLPRSCSRVTVDTHLTWQDDRATLDVPHLAVVETKTGSCPSPMDRLLWSRGHRPVGISKYATGLAALDPDLPSNRWRRTLRRHVHSPAREDRTTDPRNEQRSGTCHARP</sequence>
<dbReference type="Gene3D" id="3.20.100.30">
    <property type="entry name" value="VTC, catalytic tunnel domain"/>
    <property type="match status" value="1"/>
</dbReference>
<dbReference type="InterPro" id="IPR033469">
    <property type="entry name" value="CYTH-like_dom_sf"/>
</dbReference>
<proteinExistence type="predicted"/>
<evidence type="ECO:0000313" key="3">
    <source>
        <dbReference type="EMBL" id="KGM13368.1"/>
    </source>
</evidence>